<dbReference type="PANTHER" id="PTHR24255">
    <property type="entry name" value="COMPLEMENT COMPONENT 1, S SUBCOMPONENT-RELATED"/>
    <property type="match status" value="1"/>
</dbReference>
<sequence length="328" mass="37310">MMEKYSILNRLITNLEKLGIILCLLWASGVLCEEILIKNDSYVSLELHNEKYVANQNRTWVLSQDSGLWALYFLHFSLEAPSPKTHVCEYDFLKIRERRNSTVHEDTFCGNQIRAGETYYSAGPKIELQFKSDDRNEILRGFEIQAFHAETKGELIQKQKQLKQNISMIETSTDPVPNVVDKRNGQTLLIIGLASGTTVVSIIFVIIFIYFLKVILKPRKHIKLHNILIAEEKSISPTGGKNVILLATGRRYSKDKEMPTCSKNIEKPGVVTNRLYYTNKCSASDYGKAKASIETRLKIIHETGKARPENLYVHSIPVQSETDSSNKT</sequence>
<gene>
    <name evidence="5" type="ORF">CHS0354_024297</name>
</gene>
<dbReference type="PANTHER" id="PTHR24255:SF31">
    <property type="entry name" value="CUBILIN-LIKE PROTEIN"/>
    <property type="match status" value="1"/>
</dbReference>
<feature type="domain" description="CUB" evidence="4">
    <location>
        <begin position="27"/>
        <end position="149"/>
    </location>
</feature>
<dbReference type="GO" id="GO:0005615">
    <property type="term" value="C:extracellular space"/>
    <property type="evidence" value="ECO:0007669"/>
    <property type="project" value="TreeGrafter"/>
</dbReference>
<feature type="transmembrane region" description="Helical" evidence="3">
    <location>
        <begin position="188"/>
        <end position="212"/>
    </location>
</feature>
<dbReference type="Gene3D" id="2.60.120.290">
    <property type="entry name" value="Spermadhesin, CUB domain"/>
    <property type="match status" value="1"/>
</dbReference>
<reference evidence="5" key="2">
    <citation type="journal article" date="2021" name="Genome Biol. Evol.">
        <title>Developing a high-quality reference genome for a parasitic bivalve with doubly uniparental inheritance (Bivalvia: Unionida).</title>
        <authorList>
            <person name="Smith C.H."/>
        </authorList>
    </citation>
    <scope>NUCLEOTIDE SEQUENCE</scope>
    <source>
        <strain evidence="5">CHS0354</strain>
        <tissue evidence="5">Mantle</tissue>
    </source>
</reference>
<accession>A0AAE0VFY8</accession>
<name>A0AAE0VFY8_9BIVA</name>
<dbReference type="CDD" id="cd00041">
    <property type="entry name" value="CUB"/>
    <property type="match status" value="1"/>
</dbReference>
<protein>
    <recommendedName>
        <fullName evidence="4">CUB domain-containing protein</fullName>
    </recommendedName>
</protein>
<keyword evidence="3" id="KW-0812">Transmembrane</keyword>
<evidence type="ECO:0000259" key="4">
    <source>
        <dbReference type="PROSITE" id="PS01180"/>
    </source>
</evidence>
<reference evidence="5" key="3">
    <citation type="submission" date="2023-05" db="EMBL/GenBank/DDBJ databases">
        <authorList>
            <person name="Smith C.H."/>
        </authorList>
    </citation>
    <scope>NUCLEOTIDE SEQUENCE</scope>
    <source>
        <strain evidence="5">CHS0354</strain>
        <tissue evidence="5">Mantle</tissue>
    </source>
</reference>
<evidence type="ECO:0000313" key="5">
    <source>
        <dbReference type="EMBL" id="KAK3576689.1"/>
    </source>
</evidence>
<dbReference type="InterPro" id="IPR000859">
    <property type="entry name" value="CUB_dom"/>
</dbReference>
<dbReference type="EMBL" id="JAEAOA010001440">
    <property type="protein sequence ID" value="KAK3576689.1"/>
    <property type="molecule type" value="Genomic_DNA"/>
</dbReference>
<comment type="caution">
    <text evidence="2">Lacks conserved residue(s) required for the propagation of feature annotation.</text>
</comment>
<evidence type="ECO:0000256" key="1">
    <source>
        <dbReference type="ARBA" id="ARBA00023157"/>
    </source>
</evidence>
<dbReference type="AlphaFoldDB" id="A0AAE0VFY8"/>
<dbReference type="Pfam" id="PF00431">
    <property type="entry name" value="CUB"/>
    <property type="match status" value="1"/>
</dbReference>
<dbReference type="PROSITE" id="PS01180">
    <property type="entry name" value="CUB"/>
    <property type="match status" value="1"/>
</dbReference>
<keyword evidence="3" id="KW-1133">Transmembrane helix</keyword>
<dbReference type="Proteomes" id="UP001195483">
    <property type="component" value="Unassembled WGS sequence"/>
</dbReference>
<dbReference type="SMART" id="SM00042">
    <property type="entry name" value="CUB"/>
    <property type="match status" value="1"/>
</dbReference>
<organism evidence="5 6">
    <name type="scientific">Potamilus streckersoni</name>
    <dbReference type="NCBI Taxonomy" id="2493646"/>
    <lineage>
        <taxon>Eukaryota</taxon>
        <taxon>Metazoa</taxon>
        <taxon>Spiralia</taxon>
        <taxon>Lophotrochozoa</taxon>
        <taxon>Mollusca</taxon>
        <taxon>Bivalvia</taxon>
        <taxon>Autobranchia</taxon>
        <taxon>Heteroconchia</taxon>
        <taxon>Palaeoheterodonta</taxon>
        <taxon>Unionida</taxon>
        <taxon>Unionoidea</taxon>
        <taxon>Unionidae</taxon>
        <taxon>Ambleminae</taxon>
        <taxon>Lampsilini</taxon>
        <taxon>Potamilus</taxon>
    </lineage>
</organism>
<proteinExistence type="predicted"/>
<keyword evidence="1" id="KW-1015">Disulfide bond</keyword>
<comment type="caution">
    <text evidence="5">The sequence shown here is derived from an EMBL/GenBank/DDBJ whole genome shotgun (WGS) entry which is preliminary data.</text>
</comment>
<reference evidence="5" key="1">
    <citation type="journal article" date="2021" name="Genome Biol. Evol.">
        <title>A High-Quality Reference Genome for a Parasitic Bivalve with Doubly Uniparental Inheritance (Bivalvia: Unionida).</title>
        <authorList>
            <person name="Smith C.H."/>
        </authorList>
    </citation>
    <scope>NUCLEOTIDE SEQUENCE</scope>
    <source>
        <strain evidence="5">CHS0354</strain>
    </source>
</reference>
<keyword evidence="3" id="KW-0472">Membrane</keyword>
<evidence type="ECO:0000256" key="2">
    <source>
        <dbReference type="PROSITE-ProRule" id="PRU00059"/>
    </source>
</evidence>
<dbReference type="GO" id="GO:0004252">
    <property type="term" value="F:serine-type endopeptidase activity"/>
    <property type="evidence" value="ECO:0007669"/>
    <property type="project" value="TreeGrafter"/>
</dbReference>
<dbReference type="InterPro" id="IPR035914">
    <property type="entry name" value="Sperma_CUB_dom_sf"/>
</dbReference>
<evidence type="ECO:0000313" key="6">
    <source>
        <dbReference type="Proteomes" id="UP001195483"/>
    </source>
</evidence>
<keyword evidence="6" id="KW-1185">Reference proteome</keyword>
<dbReference type="SUPFAM" id="SSF49854">
    <property type="entry name" value="Spermadhesin, CUB domain"/>
    <property type="match status" value="1"/>
</dbReference>
<evidence type="ECO:0000256" key="3">
    <source>
        <dbReference type="SAM" id="Phobius"/>
    </source>
</evidence>